<comment type="caution">
    <text evidence="1">The sequence shown here is derived from an EMBL/GenBank/DDBJ whole genome shotgun (WGS) entry which is preliminary data.</text>
</comment>
<reference evidence="1 2" key="1">
    <citation type="submission" date="2019-02" db="EMBL/GenBank/DDBJ databases">
        <title>Deep-cultivation of Planctomycetes and their phenomic and genomic characterization uncovers novel biology.</title>
        <authorList>
            <person name="Wiegand S."/>
            <person name="Jogler M."/>
            <person name="Boedeker C."/>
            <person name="Pinto D."/>
            <person name="Vollmers J."/>
            <person name="Rivas-Marin E."/>
            <person name="Kohn T."/>
            <person name="Peeters S.H."/>
            <person name="Heuer A."/>
            <person name="Rast P."/>
            <person name="Oberbeckmann S."/>
            <person name="Bunk B."/>
            <person name="Jeske O."/>
            <person name="Meyerdierks A."/>
            <person name="Storesund J.E."/>
            <person name="Kallscheuer N."/>
            <person name="Luecker S."/>
            <person name="Lage O.M."/>
            <person name="Pohl T."/>
            <person name="Merkel B.J."/>
            <person name="Hornburger P."/>
            <person name="Mueller R.-W."/>
            <person name="Bruemmer F."/>
            <person name="Labrenz M."/>
            <person name="Spormann A.M."/>
            <person name="Op Den Camp H."/>
            <person name="Overmann J."/>
            <person name="Amann R."/>
            <person name="Jetten M.S.M."/>
            <person name="Mascher T."/>
            <person name="Medema M.H."/>
            <person name="Devos D.P."/>
            <person name="Kaster A.-K."/>
            <person name="Ovreas L."/>
            <person name="Rohde M."/>
            <person name="Galperin M.Y."/>
            <person name="Jogler C."/>
        </authorList>
    </citation>
    <scope>NUCLEOTIDE SEQUENCE [LARGE SCALE GENOMIC DNA]</scope>
    <source>
        <strain evidence="1 2">Pla123a</strain>
    </source>
</reference>
<accession>A0A5C5ZCX5</accession>
<gene>
    <name evidence="1" type="ORF">Pla123a_00660</name>
</gene>
<proteinExistence type="predicted"/>
<dbReference type="Proteomes" id="UP000318478">
    <property type="component" value="Unassembled WGS sequence"/>
</dbReference>
<dbReference type="AlphaFoldDB" id="A0A5C5ZCX5"/>
<name>A0A5C5ZCX5_9BACT</name>
<protein>
    <recommendedName>
        <fullName evidence="3">PilZ domain-containing protein</fullName>
    </recommendedName>
</protein>
<organism evidence="1 2">
    <name type="scientific">Posidoniimonas polymericola</name>
    <dbReference type="NCBI Taxonomy" id="2528002"/>
    <lineage>
        <taxon>Bacteria</taxon>
        <taxon>Pseudomonadati</taxon>
        <taxon>Planctomycetota</taxon>
        <taxon>Planctomycetia</taxon>
        <taxon>Pirellulales</taxon>
        <taxon>Lacipirellulaceae</taxon>
        <taxon>Posidoniimonas</taxon>
    </lineage>
</organism>
<evidence type="ECO:0000313" key="1">
    <source>
        <dbReference type="EMBL" id="TWT85259.1"/>
    </source>
</evidence>
<dbReference type="EMBL" id="SJPO01000001">
    <property type="protein sequence ID" value="TWT85259.1"/>
    <property type="molecule type" value="Genomic_DNA"/>
</dbReference>
<sequence length="192" mass="20353">MNQSRPYAASDRCAGRSPTGMATPCCAGCQHALDWPAPIPGVWAAPVACGQCGRVYYTRVDANLAPCDSLPADCESSARGLGRQFQPRDIAAVAAKLGVFPDVLIPGVPLDAGLKIHDATIEARLIELTTAGCRLQIEASLKVGYLLLDFARLGFPGLQALAAVRRLQLERDAMRVGCEFLTGMEVEAALRG</sequence>
<keyword evidence="2" id="KW-1185">Reference proteome</keyword>
<evidence type="ECO:0000313" key="2">
    <source>
        <dbReference type="Proteomes" id="UP000318478"/>
    </source>
</evidence>
<evidence type="ECO:0008006" key="3">
    <source>
        <dbReference type="Google" id="ProtNLM"/>
    </source>
</evidence>